<organism evidence="7">
    <name type="scientific">Xanthomonas campestris pv. glycines</name>
    <dbReference type="NCBI Taxonomy" id="473421"/>
    <lineage>
        <taxon>Bacteria</taxon>
        <taxon>Pseudomonadati</taxon>
        <taxon>Pseudomonadota</taxon>
        <taxon>Gammaproteobacteria</taxon>
        <taxon>Lysobacterales</taxon>
        <taxon>Lysobacteraceae</taxon>
        <taxon>Xanthomonas</taxon>
    </lineage>
</organism>
<dbReference type="CDD" id="cd01127">
    <property type="entry name" value="TrwB_TraG_TraD_VirD4"/>
    <property type="match status" value="1"/>
</dbReference>
<evidence type="ECO:0000256" key="2">
    <source>
        <dbReference type="ARBA" id="ARBA00022475"/>
    </source>
</evidence>
<evidence type="ECO:0000256" key="1">
    <source>
        <dbReference type="ARBA" id="ARBA00004651"/>
    </source>
</evidence>
<keyword evidence="2" id="KW-1003">Cell membrane</keyword>
<proteinExistence type="predicted"/>
<accession>A0A1T1RRJ9</accession>
<keyword evidence="5" id="KW-0472">Membrane</keyword>
<dbReference type="InterPro" id="IPR019476">
    <property type="entry name" value="T4SS_TraD_DNA-bd"/>
</dbReference>
<evidence type="ECO:0000256" key="5">
    <source>
        <dbReference type="ARBA" id="ARBA00023136"/>
    </source>
</evidence>
<feature type="domain" description="Type IV secretion system coupling protein TraD DNA-binding" evidence="6">
    <location>
        <begin position="111"/>
        <end position="491"/>
    </location>
</feature>
<keyword evidence="7" id="KW-0614">Plasmid</keyword>
<keyword evidence="4" id="KW-1133">Transmembrane helix</keyword>
<evidence type="ECO:0000256" key="4">
    <source>
        <dbReference type="ARBA" id="ARBA00022989"/>
    </source>
</evidence>
<dbReference type="GO" id="GO:0005886">
    <property type="term" value="C:plasma membrane"/>
    <property type="evidence" value="ECO:0007669"/>
    <property type="project" value="UniProtKB-SubCell"/>
</dbReference>
<evidence type="ECO:0000259" key="6">
    <source>
        <dbReference type="Pfam" id="PF10412"/>
    </source>
</evidence>
<dbReference type="PANTHER" id="PTHR37937">
    <property type="entry name" value="CONJUGATIVE TRANSFER: DNA TRANSPORT"/>
    <property type="match status" value="1"/>
</dbReference>
<name>Q32X91_XANCG</name>
<dbReference type="EMBL" id="AY780632">
    <property type="protein sequence ID" value="AAX12230.1"/>
    <property type="molecule type" value="Genomic_DNA"/>
</dbReference>
<dbReference type="Gene3D" id="3.40.50.300">
    <property type="entry name" value="P-loop containing nucleotide triphosphate hydrolases"/>
    <property type="match status" value="2"/>
</dbReference>
<dbReference type="InterPro" id="IPR027417">
    <property type="entry name" value="P-loop_NTPase"/>
</dbReference>
<comment type="subcellular location">
    <subcellularLocation>
        <location evidence="1">Cell membrane</location>
        <topology evidence="1">Multi-pass membrane protein</topology>
    </subcellularLocation>
</comment>
<dbReference type="InterPro" id="IPR051539">
    <property type="entry name" value="T4SS-coupling_protein"/>
</dbReference>
<sequence>MGTILFVIILNAIPLVYLLAKLARNPPLSKPAMAALAIGCAGGGLTLLACVMQSDPLVFSGLGISYGTALLVFLYLKAQSDPAAAAAAGNVLRGSRVEAGGKGRKGQAGAIEIAGVEIPRQLEAQHFLFTGTTGTGKTQAINSMLRTIRSRGQRAVIADPGGGFYSRFGRTGDVLFNPFDGRTVDWSPFADIENDYDCERIAKAIVPDGVGDGMQWHHYSQSFVAAVLRSMHAKGERSIKRLLYWLTTAEPKELADMLAGTPAAALCAKGNERMLASTRAILSSYVGVFPYLADEGTFSVREWTRNAMGEGWLFVTYRDDQMGMLRGLVATMLELAIVEGLSLSEDQDRGLWFVMDEVDSLGKVTSLRAGLTKLRKYGGRCILGLQTVAQLRTTYGRDEAQTLLANCSTKLVLRAGDAETARTMEDELGQQEIERTTLSDSTSKGEFFKGSTSASQQYTRQSAVMASEIMGLLDLHGYLKMPGETIHRVALDYVGMPEVQPTFQRPQQVA</sequence>
<keyword evidence="3" id="KW-0812">Transmembrane</keyword>
<evidence type="ECO:0000256" key="3">
    <source>
        <dbReference type="ARBA" id="ARBA00022692"/>
    </source>
</evidence>
<accession>Q32X91</accession>
<dbReference type="AlphaFoldDB" id="Q32X91"/>
<protein>
    <submittedName>
        <fullName evidence="7">Probable TrwB</fullName>
    </submittedName>
</protein>
<dbReference type="PANTHER" id="PTHR37937:SF1">
    <property type="entry name" value="CONJUGATIVE TRANSFER: DNA TRANSPORT"/>
    <property type="match status" value="1"/>
</dbReference>
<dbReference type="Pfam" id="PF10412">
    <property type="entry name" value="TrwB_AAD_bind"/>
    <property type="match status" value="1"/>
</dbReference>
<reference evidence="7" key="2">
    <citation type="journal article" date="2006" name="Plasmid">
        <title>Comparative analysis of three indigenous plasmids from Xanthomonas axonopodis pv. glycines.</title>
        <authorList>
            <person name="Kim J.G."/>
            <person name="Choi S."/>
            <person name="Oh J."/>
            <person name="Moon J.S."/>
            <person name="Hwang I."/>
        </authorList>
    </citation>
    <scope>NUCLEOTIDE SEQUENCE</scope>
    <source>
        <strain evidence="7">8ra</strain>
        <plasmid evidence="7">pXAG81</plasmid>
    </source>
</reference>
<evidence type="ECO:0000313" key="7">
    <source>
        <dbReference type="EMBL" id="AAX12230.1"/>
    </source>
</evidence>
<dbReference type="SUPFAM" id="SSF52540">
    <property type="entry name" value="P-loop containing nucleoside triphosphate hydrolases"/>
    <property type="match status" value="1"/>
</dbReference>
<geneLocation type="plasmid" evidence="7">
    <name>pXAG81</name>
</geneLocation>
<dbReference type="RefSeq" id="WP_012477462.1">
    <property type="nucleotide sequence ID" value="NC_010876.1"/>
</dbReference>
<reference evidence="7" key="1">
    <citation type="submission" date="2004-10" db="EMBL/GenBank/DDBJ databases">
        <authorList>
            <person name="Kim J.-G."/>
            <person name="Choi S."/>
            <person name="Hwang I."/>
        </authorList>
    </citation>
    <scope>NUCLEOTIDE SEQUENCE</scope>
    <source>
        <strain evidence="7">8ra</strain>
        <plasmid evidence="7">pXAG81</plasmid>
    </source>
</reference>
<gene>
    <name evidence="7" type="primary">trwB</name>
</gene>